<protein>
    <submittedName>
        <fullName evidence="2">Uncharacterized protein</fullName>
    </submittedName>
</protein>
<gene>
    <name evidence="2" type="ORF">ACFSL4_21045</name>
</gene>
<comment type="caution">
    <text evidence="2">The sequence shown here is derived from an EMBL/GenBank/DDBJ whole genome shotgun (WGS) entry which is preliminary data.</text>
</comment>
<feature type="region of interest" description="Disordered" evidence="1">
    <location>
        <begin position="62"/>
        <end position="89"/>
    </location>
</feature>
<proteinExistence type="predicted"/>
<evidence type="ECO:0000256" key="1">
    <source>
        <dbReference type="SAM" id="MobiDB-lite"/>
    </source>
</evidence>
<keyword evidence="3" id="KW-1185">Reference proteome</keyword>
<evidence type="ECO:0000313" key="3">
    <source>
        <dbReference type="Proteomes" id="UP001597261"/>
    </source>
</evidence>
<reference evidence="3" key="1">
    <citation type="journal article" date="2019" name="Int. J. Syst. Evol. Microbiol.">
        <title>The Global Catalogue of Microorganisms (GCM) 10K type strain sequencing project: providing services to taxonomists for standard genome sequencing and annotation.</title>
        <authorList>
            <consortium name="The Broad Institute Genomics Platform"/>
            <consortium name="The Broad Institute Genome Sequencing Center for Infectious Disease"/>
            <person name="Wu L."/>
            <person name="Ma J."/>
        </authorList>
    </citation>
    <scope>NUCLEOTIDE SEQUENCE [LARGE SCALE GENOMIC DNA]</scope>
    <source>
        <strain evidence="3">CGMCC 1.12470</strain>
    </source>
</reference>
<name>A0ABW4IV43_9ACTN</name>
<sequence>MGNRPSRGRTFGPRLAYPRGHVRGAGGEVQGATAPLVTRALTENALTPESERRATAAFRAARDAGVHKGAHTRRRDDWRPHARGGVRCR</sequence>
<feature type="region of interest" description="Disordered" evidence="1">
    <location>
        <begin position="1"/>
        <end position="27"/>
    </location>
</feature>
<organism evidence="2 3">
    <name type="scientific">Streptomyces caeni</name>
    <dbReference type="NCBI Taxonomy" id="2307231"/>
    <lineage>
        <taxon>Bacteria</taxon>
        <taxon>Bacillati</taxon>
        <taxon>Actinomycetota</taxon>
        <taxon>Actinomycetes</taxon>
        <taxon>Kitasatosporales</taxon>
        <taxon>Streptomycetaceae</taxon>
        <taxon>Streptomyces</taxon>
    </lineage>
</organism>
<accession>A0ABW4IV43</accession>
<dbReference type="RefSeq" id="WP_381085038.1">
    <property type="nucleotide sequence ID" value="NZ_JBHUDX010000058.1"/>
</dbReference>
<dbReference type="Proteomes" id="UP001597261">
    <property type="component" value="Unassembled WGS sequence"/>
</dbReference>
<dbReference type="EMBL" id="JBHUDX010000058">
    <property type="protein sequence ID" value="MFD1660627.1"/>
    <property type="molecule type" value="Genomic_DNA"/>
</dbReference>
<evidence type="ECO:0000313" key="2">
    <source>
        <dbReference type="EMBL" id="MFD1660627.1"/>
    </source>
</evidence>